<comment type="caution">
    <text evidence="2">The sequence shown here is derived from an EMBL/GenBank/DDBJ whole genome shotgun (WGS) entry which is preliminary data.</text>
</comment>
<dbReference type="Proteomes" id="UP000473531">
    <property type="component" value="Unassembled WGS sequence"/>
</dbReference>
<keyword evidence="3" id="KW-1185">Reference proteome</keyword>
<dbReference type="RefSeq" id="WP_160600485.1">
    <property type="nucleotide sequence ID" value="NZ_WTYU01000001.1"/>
</dbReference>
<gene>
    <name evidence="2" type="ORF">GRI44_06055</name>
</gene>
<organism evidence="2 3">
    <name type="scientific">Allopontixanthobacter confluentis</name>
    <dbReference type="NCBI Taxonomy" id="1849021"/>
    <lineage>
        <taxon>Bacteria</taxon>
        <taxon>Pseudomonadati</taxon>
        <taxon>Pseudomonadota</taxon>
        <taxon>Alphaproteobacteria</taxon>
        <taxon>Sphingomonadales</taxon>
        <taxon>Erythrobacteraceae</taxon>
        <taxon>Allopontixanthobacter</taxon>
    </lineage>
</organism>
<dbReference type="EMBL" id="WTYU01000001">
    <property type="protein sequence ID" value="MXP14312.1"/>
    <property type="molecule type" value="Genomic_DNA"/>
</dbReference>
<dbReference type="InterPro" id="IPR011727">
    <property type="entry name" value="CHP02117"/>
</dbReference>
<dbReference type="Pfam" id="PF09601">
    <property type="entry name" value="DUF2459"/>
    <property type="match status" value="1"/>
</dbReference>
<keyword evidence="1" id="KW-0472">Membrane</keyword>
<feature type="transmembrane region" description="Helical" evidence="1">
    <location>
        <begin position="20"/>
        <end position="43"/>
    </location>
</feature>
<proteinExistence type="predicted"/>
<protein>
    <submittedName>
        <fullName evidence="2">DUF2459 domain-containing protein</fullName>
    </submittedName>
</protein>
<evidence type="ECO:0000256" key="1">
    <source>
        <dbReference type="SAM" id="Phobius"/>
    </source>
</evidence>
<sequence length="237" mass="26262">MTAKPPAKLAAKPFTRVVKWLVRALFAVALLVVLFLLCAWVGAAIPRNSGWQEPETGITIMVETNGIHTALVLPLVTPQKDWRGDFPASDLPQPNRDYTHVSISWGEREVFLNTPEWTDLSPATALRVATVGGDGLLHVAHYVRPAPSADHRNLRISPDAYARIVRKIEANLPPPGQRAVYRGYTDYDVFYDAPGRYTLGNTCNQWTSNTLADAGIKTGWWTPFAGGVMQWVMPTQQ</sequence>
<keyword evidence="1" id="KW-1133">Transmembrane helix</keyword>
<evidence type="ECO:0000313" key="2">
    <source>
        <dbReference type="EMBL" id="MXP14312.1"/>
    </source>
</evidence>
<accession>A0A6L7GE01</accession>
<dbReference type="AlphaFoldDB" id="A0A6L7GE01"/>
<name>A0A6L7GE01_9SPHN</name>
<dbReference type="OrthoDB" id="211174at2"/>
<reference evidence="2 3" key="1">
    <citation type="submission" date="2019-12" db="EMBL/GenBank/DDBJ databases">
        <title>Genomic-based taxomic classification of the family Erythrobacteraceae.</title>
        <authorList>
            <person name="Xu L."/>
        </authorList>
    </citation>
    <scope>NUCLEOTIDE SEQUENCE [LARGE SCALE GENOMIC DNA]</scope>
    <source>
        <strain evidence="2 3">KCTC 52259</strain>
    </source>
</reference>
<keyword evidence="1" id="KW-0812">Transmembrane</keyword>
<evidence type="ECO:0000313" key="3">
    <source>
        <dbReference type="Proteomes" id="UP000473531"/>
    </source>
</evidence>